<evidence type="ECO:0000256" key="2">
    <source>
        <dbReference type="SAM" id="Phobius"/>
    </source>
</evidence>
<feature type="transmembrane region" description="Helical" evidence="2">
    <location>
        <begin position="106"/>
        <end position="127"/>
    </location>
</feature>
<feature type="compositionally biased region" description="Acidic residues" evidence="1">
    <location>
        <begin position="71"/>
        <end position="83"/>
    </location>
</feature>
<reference evidence="3 4" key="1">
    <citation type="journal article" date="2019" name="Sci. Rep.">
        <title>Orb-weaving spider Araneus ventricosus genome elucidates the spidroin gene catalogue.</title>
        <authorList>
            <person name="Kono N."/>
            <person name="Nakamura H."/>
            <person name="Ohtoshi R."/>
            <person name="Moran D.A.P."/>
            <person name="Shinohara A."/>
            <person name="Yoshida Y."/>
            <person name="Fujiwara M."/>
            <person name="Mori M."/>
            <person name="Tomita M."/>
            <person name="Arakawa K."/>
        </authorList>
    </citation>
    <scope>NUCLEOTIDE SEQUENCE [LARGE SCALE GENOMIC DNA]</scope>
</reference>
<gene>
    <name evidence="3" type="ORF">AVEN_26161_1</name>
</gene>
<evidence type="ECO:0000313" key="3">
    <source>
        <dbReference type="EMBL" id="GBM30252.1"/>
    </source>
</evidence>
<organism evidence="3 4">
    <name type="scientific">Araneus ventricosus</name>
    <name type="common">Orbweaver spider</name>
    <name type="synonym">Epeira ventricosa</name>
    <dbReference type="NCBI Taxonomy" id="182803"/>
    <lineage>
        <taxon>Eukaryota</taxon>
        <taxon>Metazoa</taxon>
        <taxon>Ecdysozoa</taxon>
        <taxon>Arthropoda</taxon>
        <taxon>Chelicerata</taxon>
        <taxon>Arachnida</taxon>
        <taxon>Araneae</taxon>
        <taxon>Araneomorphae</taxon>
        <taxon>Entelegynae</taxon>
        <taxon>Araneoidea</taxon>
        <taxon>Araneidae</taxon>
        <taxon>Araneus</taxon>
    </lineage>
</organism>
<keyword evidence="2" id="KW-0472">Membrane</keyword>
<evidence type="ECO:0000313" key="4">
    <source>
        <dbReference type="Proteomes" id="UP000499080"/>
    </source>
</evidence>
<protein>
    <submittedName>
        <fullName evidence="3">Uncharacterized protein</fullName>
    </submittedName>
</protein>
<proteinExistence type="predicted"/>
<keyword evidence="2" id="KW-0812">Transmembrane</keyword>
<keyword evidence="4" id="KW-1185">Reference proteome</keyword>
<name>A0A4Y2ELU9_ARAVE</name>
<dbReference type="AlphaFoldDB" id="A0A4Y2ELU9"/>
<accession>A0A4Y2ELU9</accession>
<keyword evidence="2" id="KW-1133">Transmembrane helix</keyword>
<feature type="region of interest" description="Disordered" evidence="1">
    <location>
        <begin position="63"/>
        <end position="84"/>
    </location>
</feature>
<sequence length="129" mass="14663">MDLSVRFHPFFWVVGDVNGRPIMSYLSLKNSLNDHSLNCLLPHSEQQQAEIAPLELDIDRDILSENTKEMENDDKEDDDDDTTESPIAIFIDIPGTSLISSVPTGIFFQVFHPQMMIIFVITLYANFVS</sequence>
<comment type="caution">
    <text evidence="3">The sequence shown here is derived from an EMBL/GenBank/DDBJ whole genome shotgun (WGS) entry which is preliminary data.</text>
</comment>
<dbReference type="EMBL" id="BGPR01000655">
    <property type="protein sequence ID" value="GBM30252.1"/>
    <property type="molecule type" value="Genomic_DNA"/>
</dbReference>
<dbReference type="Proteomes" id="UP000499080">
    <property type="component" value="Unassembled WGS sequence"/>
</dbReference>
<evidence type="ECO:0000256" key="1">
    <source>
        <dbReference type="SAM" id="MobiDB-lite"/>
    </source>
</evidence>